<evidence type="ECO:0000256" key="1">
    <source>
        <dbReference type="SAM" id="MobiDB-lite"/>
    </source>
</evidence>
<name>A0ABU1JC24_9MICC</name>
<feature type="compositionally biased region" description="Basic and acidic residues" evidence="1">
    <location>
        <begin position="61"/>
        <end position="70"/>
    </location>
</feature>
<keyword evidence="2" id="KW-0732">Signal</keyword>
<evidence type="ECO:0000256" key="2">
    <source>
        <dbReference type="SAM" id="SignalP"/>
    </source>
</evidence>
<feature type="region of interest" description="Disordered" evidence="1">
    <location>
        <begin position="26"/>
        <end position="96"/>
    </location>
</feature>
<evidence type="ECO:0008006" key="5">
    <source>
        <dbReference type="Google" id="ProtNLM"/>
    </source>
</evidence>
<protein>
    <recommendedName>
        <fullName evidence="5">Lipoprotein</fullName>
    </recommendedName>
</protein>
<feature type="signal peptide" evidence="2">
    <location>
        <begin position="1"/>
        <end position="25"/>
    </location>
</feature>
<organism evidence="3 4">
    <name type="scientific">Arthrobacter russicus</name>
    <dbReference type="NCBI Taxonomy" id="172040"/>
    <lineage>
        <taxon>Bacteria</taxon>
        <taxon>Bacillati</taxon>
        <taxon>Actinomycetota</taxon>
        <taxon>Actinomycetes</taxon>
        <taxon>Micrococcales</taxon>
        <taxon>Micrococcaceae</taxon>
        <taxon>Arthrobacter</taxon>
    </lineage>
</organism>
<feature type="chain" id="PRO_5047414763" description="Lipoprotein" evidence="2">
    <location>
        <begin position="26"/>
        <end position="255"/>
    </location>
</feature>
<keyword evidence="4" id="KW-1185">Reference proteome</keyword>
<proteinExistence type="predicted"/>
<reference evidence="3 4" key="1">
    <citation type="submission" date="2023-07" db="EMBL/GenBank/DDBJ databases">
        <title>Sequencing the genomes of 1000 actinobacteria strains.</title>
        <authorList>
            <person name="Klenk H.-P."/>
        </authorList>
    </citation>
    <scope>NUCLEOTIDE SEQUENCE [LARGE SCALE GENOMIC DNA]</scope>
    <source>
        <strain evidence="3 4">DSM 14555</strain>
    </source>
</reference>
<dbReference type="RefSeq" id="WP_309798691.1">
    <property type="nucleotide sequence ID" value="NZ_BAAAHY010000005.1"/>
</dbReference>
<dbReference type="Proteomes" id="UP001185069">
    <property type="component" value="Unassembled WGS sequence"/>
</dbReference>
<dbReference type="EMBL" id="JAVDQF010000001">
    <property type="protein sequence ID" value="MDR6269960.1"/>
    <property type="molecule type" value="Genomic_DNA"/>
</dbReference>
<evidence type="ECO:0000313" key="4">
    <source>
        <dbReference type="Proteomes" id="UP001185069"/>
    </source>
</evidence>
<evidence type="ECO:0000313" key="3">
    <source>
        <dbReference type="EMBL" id="MDR6269960.1"/>
    </source>
</evidence>
<gene>
    <name evidence="3" type="ORF">JOE69_002198</name>
</gene>
<sequence>MLTQPALAPLALACAAMLVLSGCSAGGQSGQNPVGQNPAAPAPATPGPGNRTAPPSSGPAPRHEQRDRQGTDNSPVDPRSDFQLPDAGGTPRPDQRGLLQKRLGELSGVVTADGSNKRLVNFTVASITVDYSCQTGTAIKPTNGHFIAVELWIEALPGLAASKDPFFSVSPKDFDLQGPDGRKVSQSLDTRAGHVCLDNGLGLPARVLPGQKIRGLVVLDSPIDAGSLVLSQKSTDGPGWLWPLPAPAAPAPKTG</sequence>
<accession>A0ABU1JC24</accession>
<comment type="caution">
    <text evidence="3">The sequence shown here is derived from an EMBL/GenBank/DDBJ whole genome shotgun (WGS) entry which is preliminary data.</text>
</comment>